<proteinExistence type="predicted"/>
<evidence type="ECO:0000313" key="1">
    <source>
        <dbReference type="EMBL" id="MBW98855.1"/>
    </source>
</evidence>
<dbReference type="AlphaFoldDB" id="A0A2P2JZK8"/>
<accession>A0A2P2JZK8</accession>
<protein>
    <submittedName>
        <fullName evidence="1">Uncharacterized protein LOC8268590 isoform X2</fullName>
    </submittedName>
</protein>
<dbReference type="EMBL" id="GGEC01018372">
    <property type="protein sequence ID" value="MBW98855.1"/>
    <property type="molecule type" value="Transcribed_RNA"/>
</dbReference>
<organism evidence="1">
    <name type="scientific">Rhizophora mucronata</name>
    <name type="common">Asiatic mangrove</name>
    <dbReference type="NCBI Taxonomy" id="61149"/>
    <lineage>
        <taxon>Eukaryota</taxon>
        <taxon>Viridiplantae</taxon>
        <taxon>Streptophyta</taxon>
        <taxon>Embryophyta</taxon>
        <taxon>Tracheophyta</taxon>
        <taxon>Spermatophyta</taxon>
        <taxon>Magnoliopsida</taxon>
        <taxon>eudicotyledons</taxon>
        <taxon>Gunneridae</taxon>
        <taxon>Pentapetalae</taxon>
        <taxon>rosids</taxon>
        <taxon>fabids</taxon>
        <taxon>Malpighiales</taxon>
        <taxon>Rhizophoraceae</taxon>
        <taxon>Rhizophora</taxon>
    </lineage>
</organism>
<reference evidence="1" key="1">
    <citation type="submission" date="2018-02" db="EMBL/GenBank/DDBJ databases">
        <title>Rhizophora mucronata_Transcriptome.</title>
        <authorList>
            <person name="Meera S.P."/>
            <person name="Sreeshan A."/>
            <person name="Augustine A."/>
        </authorList>
    </citation>
    <scope>NUCLEOTIDE SEQUENCE</scope>
    <source>
        <tissue evidence="1">Leaf</tissue>
    </source>
</reference>
<sequence>MMLNGPQQGSNTIDSIQMIHCSFHTEAKNKIAWKYKHLKMYIMRNPDMSWVAQAN</sequence>
<name>A0A2P2JZK8_RHIMU</name>